<dbReference type="RefSeq" id="WP_111256789.1">
    <property type="nucleotide sequence ID" value="NZ_POTW01000062.1"/>
</dbReference>
<proteinExistence type="inferred from homology"/>
<dbReference type="Gene3D" id="3.30.70.1060">
    <property type="entry name" value="Dimeric alpha+beta barrel"/>
    <property type="match status" value="1"/>
</dbReference>
<gene>
    <name evidence="3" type="ORF">C1I92_21945</name>
</gene>
<sequence>MEYMFVIAGEEYPAPAPGEPGFQEYLQPWLDYAKRLMDGGHWISGASLAPSATATTVRKAFGAEPAVVDGPFMETKEQLGGYYVVRAADLDEALELAAAIPIPAGTVEVRPLGYRPDAER</sequence>
<name>A0A2W2B5C3_9ACTN</name>
<keyword evidence="4" id="KW-1185">Reference proteome</keyword>
<dbReference type="Pfam" id="PF03795">
    <property type="entry name" value="YCII"/>
    <property type="match status" value="1"/>
</dbReference>
<accession>A0A2W2B5C3</accession>
<dbReference type="SUPFAM" id="SSF54909">
    <property type="entry name" value="Dimeric alpha+beta barrel"/>
    <property type="match status" value="1"/>
</dbReference>
<protein>
    <recommendedName>
        <fullName evidence="2">YCII-related domain-containing protein</fullName>
    </recommendedName>
</protein>
<comment type="similarity">
    <text evidence="1">Belongs to the YciI family.</text>
</comment>
<evidence type="ECO:0000259" key="2">
    <source>
        <dbReference type="Pfam" id="PF03795"/>
    </source>
</evidence>
<dbReference type="PANTHER" id="PTHR35174">
    <property type="entry name" value="BLL7171 PROTEIN-RELATED"/>
    <property type="match status" value="1"/>
</dbReference>
<reference evidence="3 4" key="1">
    <citation type="submission" date="2018-01" db="EMBL/GenBank/DDBJ databases">
        <title>Draft genome sequence of Jiangella sp. GTF31.</title>
        <authorList>
            <person name="Sahin N."/>
            <person name="Ay H."/>
            <person name="Saygin H."/>
        </authorList>
    </citation>
    <scope>NUCLEOTIDE SEQUENCE [LARGE SCALE GENOMIC DNA]</scope>
    <source>
        <strain evidence="3 4">GTF31</strain>
    </source>
</reference>
<organism evidence="3 4">
    <name type="scientific">Jiangella anatolica</name>
    <dbReference type="NCBI Taxonomy" id="2670374"/>
    <lineage>
        <taxon>Bacteria</taxon>
        <taxon>Bacillati</taxon>
        <taxon>Actinomycetota</taxon>
        <taxon>Actinomycetes</taxon>
        <taxon>Jiangellales</taxon>
        <taxon>Jiangellaceae</taxon>
        <taxon>Jiangella</taxon>
    </lineage>
</organism>
<feature type="domain" description="YCII-related" evidence="2">
    <location>
        <begin position="23"/>
        <end position="111"/>
    </location>
</feature>
<dbReference type="AlphaFoldDB" id="A0A2W2B5C3"/>
<evidence type="ECO:0000256" key="1">
    <source>
        <dbReference type="ARBA" id="ARBA00007689"/>
    </source>
</evidence>
<evidence type="ECO:0000313" key="4">
    <source>
        <dbReference type="Proteomes" id="UP000248764"/>
    </source>
</evidence>
<dbReference type="Proteomes" id="UP000248764">
    <property type="component" value="Unassembled WGS sequence"/>
</dbReference>
<dbReference type="EMBL" id="POTW01000062">
    <property type="protein sequence ID" value="PZF81252.1"/>
    <property type="molecule type" value="Genomic_DNA"/>
</dbReference>
<dbReference type="InterPro" id="IPR011008">
    <property type="entry name" value="Dimeric_a/b-barrel"/>
</dbReference>
<dbReference type="PANTHER" id="PTHR35174:SF3">
    <property type="entry name" value="BLL7171 PROTEIN"/>
    <property type="match status" value="1"/>
</dbReference>
<comment type="caution">
    <text evidence="3">The sequence shown here is derived from an EMBL/GenBank/DDBJ whole genome shotgun (WGS) entry which is preliminary data.</text>
</comment>
<dbReference type="InterPro" id="IPR005545">
    <property type="entry name" value="YCII"/>
</dbReference>
<evidence type="ECO:0000313" key="3">
    <source>
        <dbReference type="EMBL" id="PZF81252.1"/>
    </source>
</evidence>